<dbReference type="Gene3D" id="3.50.50.60">
    <property type="entry name" value="FAD/NAD(P)-binding domain"/>
    <property type="match status" value="2"/>
</dbReference>
<gene>
    <name evidence="4" type="ORF">FVF58_46805</name>
</gene>
<keyword evidence="2" id="KW-0812">Transmembrane</keyword>
<feature type="domain" description="FAD dependent oxidoreductase" evidence="3">
    <location>
        <begin position="24"/>
        <end position="417"/>
    </location>
</feature>
<dbReference type="PANTHER" id="PTHR13847">
    <property type="entry name" value="SARCOSINE DEHYDROGENASE-RELATED"/>
    <property type="match status" value="1"/>
</dbReference>
<organism evidence="4 5">
    <name type="scientific">Paraburkholderia panacisoli</name>
    <dbReference type="NCBI Taxonomy" id="2603818"/>
    <lineage>
        <taxon>Bacteria</taxon>
        <taxon>Pseudomonadati</taxon>
        <taxon>Pseudomonadota</taxon>
        <taxon>Betaproteobacteria</taxon>
        <taxon>Burkholderiales</taxon>
        <taxon>Burkholderiaceae</taxon>
        <taxon>Paraburkholderia</taxon>
    </lineage>
</organism>
<evidence type="ECO:0000256" key="1">
    <source>
        <dbReference type="ARBA" id="ARBA00023002"/>
    </source>
</evidence>
<dbReference type="Proteomes" id="UP000325273">
    <property type="component" value="Unassembled WGS sequence"/>
</dbReference>
<dbReference type="InterPro" id="IPR006076">
    <property type="entry name" value="FAD-dep_OxRdtase"/>
</dbReference>
<dbReference type="PANTHER" id="PTHR13847:SF289">
    <property type="entry name" value="GLYCINE OXIDASE"/>
    <property type="match status" value="1"/>
</dbReference>
<name>A0A5B0G3Z5_9BURK</name>
<keyword evidence="5" id="KW-1185">Reference proteome</keyword>
<sequence length="447" mass="47590">MLKVKGASCFRCHIYAKIGVVKLDAIVVGAGVVGVTAALALQQRGMKVMMLDQQSVAQGCSFVSAGVIYPGAFPSGTYYRTPDFPAAFFKASSAAALDWRSVPGFLSWGIKYARATSSNMVWHATDLLHELCRDSLRSFEMLLGVDLPPINRCGYLAVHLSPYEVDRAIRLNTIHTSLGAAARIVSGGELTVLEPAMCRLAIGPKAADATYLEGSAHVTDPAAFVASLADVFVQRGGLLCVDTVQGLDSAGSGKVTVRCAREKYLSGTVVLATGSRSNRLLAHFGHRIPLVAEMGYHLELDVEPGFISRPVSLQSLGVILTPSPRGARISGISHFGAPGFRGRPSLLLSALDRVREVLPMLRARPGFEVRSGERPATPDSLPVIERVSGHPSIFVSTGHGHLGLTLAAVSSRILADLVTDGSSIYSGELSSQRFRRSTKRRAVVQAA</sequence>
<dbReference type="InterPro" id="IPR036188">
    <property type="entry name" value="FAD/NAD-bd_sf"/>
</dbReference>
<keyword evidence="2" id="KW-0472">Membrane</keyword>
<dbReference type="EMBL" id="VTUZ01000068">
    <property type="protein sequence ID" value="KAA0997962.1"/>
    <property type="molecule type" value="Genomic_DNA"/>
</dbReference>
<reference evidence="4 5" key="1">
    <citation type="submission" date="2019-08" db="EMBL/GenBank/DDBJ databases">
        <title>Paraburkholderia sp. DCY113.</title>
        <authorList>
            <person name="Kang J."/>
        </authorList>
    </citation>
    <scope>NUCLEOTIDE SEQUENCE [LARGE SCALE GENOMIC DNA]</scope>
    <source>
        <strain evidence="4 5">DCY113</strain>
    </source>
</reference>
<evidence type="ECO:0000313" key="4">
    <source>
        <dbReference type="EMBL" id="KAA0997962.1"/>
    </source>
</evidence>
<keyword evidence="2" id="KW-1133">Transmembrane helix</keyword>
<evidence type="ECO:0000259" key="3">
    <source>
        <dbReference type="Pfam" id="PF01266"/>
    </source>
</evidence>
<dbReference type="Pfam" id="PF01266">
    <property type="entry name" value="DAO"/>
    <property type="match status" value="1"/>
</dbReference>
<evidence type="ECO:0000313" key="5">
    <source>
        <dbReference type="Proteomes" id="UP000325273"/>
    </source>
</evidence>
<feature type="transmembrane region" description="Helical" evidence="2">
    <location>
        <begin position="20"/>
        <end position="41"/>
    </location>
</feature>
<accession>A0A5B0G3Z5</accession>
<dbReference type="Gene3D" id="3.30.9.10">
    <property type="entry name" value="D-Amino Acid Oxidase, subunit A, domain 2"/>
    <property type="match status" value="1"/>
</dbReference>
<dbReference type="GO" id="GO:0016491">
    <property type="term" value="F:oxidoreductase activity"/>
    <property type="evidence" value="ECO:0007669"/>
    <property type="project" value="UniProtKB-KW"/>
</dbReference>
<proteinExistence type="predicted"/>
<dbReference type="GO" id="GO:0005737">
    <property type="term" value="C:cytoplasm"/>
    <property type="evidence" value="ECO:0007669"/>
    <property type="project" value="TreeGrafter"/>
</dbReference>
<protein>
    <submittedName>
        <fullName evidence="4">FAD-binding oxidoreductase</fullName>
    </submittedName>
</protein>
<dbReference type="SUPFAM" id="SSF51905">
    <property type="entry name" value="FAD/NAD(P)-binding domain"/>
    <property type="match status" value="1"/>
</dbReference>
<dbReference type="AlphaFoldDB" id="A0A5B0G3Z5"/>
<evidence type="ECO:0000256" key="2">
    <source>
        <dbReference type="SAM" id="Phobius"/>
    </source>
</evidence>
<keyword evidence="1" id="KW-0560">Oxidoreductase</keyword>
<comment type="caution">
    <text evidence="4">The sequence shown here is derived from an EMBL/GenBank/DDBJ whole genome shotgun (WGS) entry which is preliminary data.</text>
</comment>